<reference evidence="6" key="1">
    <citation type="journal article" date="2014" name="PLoS ONE">
        <title>The genome and linkage map of the northern pike (Esox lucius): conserved synteny revealed between the salmonid sister group and the Neoteleostei.</title>
        <authorList>
            <person name="Rondeau E.B."/>
            <person name="Minkley D.R."/>
            <person name="Leong J.S."/>
            <person name="Messmer A.M."/>
            <person name="Jantzen J.R."/>
            <person name="von Schalburg K.R."/>
            <person name="Lemon C."/>
            <person name="Bird N.H."/>
            <person name="Koop B.F."/>
        </authorList>
    </citation>
    <scope>NUCLEOTIDE SEQUENCE</scope>
</reference>
<evidence type="ECO:0000256" key="3">
    <source>
        <dbReference type="SAM" id="Phobius"/>
    </source>
</evidence>
<keyword evidence="2" id="KW-0053">Apoptosis</keyword>
<comment type="similarity">
    <text evidence="1">Belongs to the Bcl-2 family.</text>
</comment>
<reference evidence="5" key="4">
    <citation type="submission" date="2025-09" db="UniProtKB">
        <authorList>
            <consortium name="Ensembl"/>
        </authorList>
    </citation>
    <scope>IDENTIFICATION</scope>
</reference>
<dbReference type="PROSITE" id="PS50062">
    <property type="entry name" value="BCL2_FAMILY"/>
    <property type="match status" value="1"/>
</dbReference>
<dbReference type="KEGG" id="els:105017307"/>
<evidence type="ECO:0000256" key="1">
    <source>
        <dbReference type="ARBA" id="ARBA00009458"/>
    </source>
</evidence>
<keyword evidence="6" id="KW-1185">Reference proteome</keyword>
<dbReference type="InterPro" id="IPR026298">
    <property type="entry name" value="Bcl-2_fam"/>
</dbReference>
<dbReference type="GeneID" id="105017307"/>
<dbReference type="OMA" id="VQGNCAQ"/>
<proteinExistence type="inferred from homology"/>
<protein>
    <recommendedName>
        <fullName evidence="4">Bcl-2 Bcl-2 homology region 1-3 domain-containing protein</fullName>
    </recommendedName>
</protein>
<evidence type="ECO:0000259" key="4">
    <source>
        <dbReference type="SMART" id="SM00337"/>
    </source>
</evidence>
<evidence type="ECO:0000313" key="6">
    <source>
        <dbReference type="Proteomes" id="UP000265140"/>
    </source>
</evidence>
<dbReference type="Gene3D" id="1.10.437.10">
    <property type="entry name" value="Blc2-like"/>
    <property type="match status" value="1"/>
</dbReference>
<dbReference type="GO" id="GO:0001836">
    <property type="term" value="P:release of cytochrome c from mitochondria"/>
    <property type="evidence" value="ECO:0007669"/>
    <property type="project" value="TreeGrafter"/>
</dbReference>
<dbReference type="PANTHER" id="PTHR11256:SF10">
    <property type="entry name" value="BCL-2-RELATED PROTEIN A1"/>
    <property type="match status" value="1"/>
</dbReference>
<dbReference type="PANTHER" id="PTHR11256">
    <property type="entry name" value="BCL-2 RELATED"/>
    <property type="match status" value="1"/>
</dbReference>
<dbReference type="GO" id="GO:0008053">
    <property type="term" value="P:mitochondrial fusion"/>
    <property type="evidence" value="ECO:0007669"/>
    <property type="project" value="TreeGrafter"/>
</dbReference>
<dbReference type="InterPro" id="IPR036834">
    <property type="entry name" value="Bcl-2-like_sf"/>
</dbReference>
<dbReference type="SMART" id="SM00337">
    <property type="entry name" value="BCL"/>
    <property type="match status" value="1"/>
</dbReference>
<dbReference type="GO" id="GO:0097192">
    <property type="term" value="P:extrinsic apoptotic signaling pathway in absence of ligand"/>
    <property type="evidence" value="ECO:0007669"/>
    <property type="project" value="TreeGrafter"/>
</dbReference>
<dbReference type="Bgee" id="ENSELUG00000021385">
    <property type="expression patterns" value="Expressed in muscle tissue and 15 other cell types or tissues"/>
</dbReference>
<keyword evidence="3" id="KW-0472">Membrane</keyword>
<dbReference type="GO" id="GO:0015267">
    <property type="term" value="F:channel activity"/>
    <property type="evidence" value="ECO:0007669"/>
    <property type="project" value="TreeGrafter"/>
</dbReference>
<dbReference type="GO" id="GO:0005741">
    <property type="term" value="C:mitochondrial outer membrane"/>
    <property type="evidence" value="ECO:0007669"/>
    <property type="project" value="TreeGrafter"/>
</dbReference>
<reference evidence="5" key="2">
    <citation type="submission" date="2020-02" db="EMBL/GenBank/DDBJ databases">
        <title>Esox lucius (northern pike) genome, fEsoLuc1, primary haplotype.</title>
        <authorList>
            <person name="Myers G."/>
            <person name="Karagic N."/>
            <person name="Meyer A."/>
            <person name="Pippel M."/>
            <person name="Reichard M."/>
            <person name="Winkler S."/>
            <person name="Tracey A."/>
            <person name="Sims Y."/>
            <person name="Howe K."/>
            <person name="Rhie A."/>
            <person name="Formenti G."/>
            <person name="Durbin R."/>
            <person name="Fedrigo O."/>
            <person name="Jarvis E.D."/>
        </authorList>
    </citation>
    <scope>NUCLEOTIDE SEQUENCE [LARGE SCALE GENOMIC DNA]</scope>
</reference>
<dbReference type="GeneTree" id="ENSGT01130000278292"/>
<dbReference type="GO" id="GO:0008630">
    <property type="term" value="P:intrinsic apoptotic signaling pathway in response to DNA damage"/>
    <property type="evidence" value="ECO:0007669"/>
    <property type="project" value="TreeGrafter"/>
</dbReference>
<dbReference type="InterPro" id="IPR046371">
    <property type="entry name" value="Bcl-2_BH1-3"/>
</dbReference>
<organism evidence="5 6">
    <name type="scientific">Esox lucius</name>
    <name type="common">Northern pike</name>
    <dbReference type="NCBI Taxonomy" id="8010"/>
    <lineage>
        <taxon>Eukaryota</taxon>
        <taxon>Metazoa</taxon>
        <taxon>Chordata</taxon>
        <taxon>Craniata</taxon>
        <taxon>Vertebrata</taxon>
        <taxon>Euteleostomi</taxon>
        <taxon>Actinopterygii</taxon>
        <taxon>Neopterygii</taxon>
        <taxon>Teleostei</taxon>
        <taxon>Protacanthopterygii</taxon>
        <taxon>Esociformes</taxon>
        <taxon>Esocidae</taxon>
        <taxon>Esox</taxon>
    </lineage>
</organism>
<dbReference type="GO" id="GO:0042981">
    <property type="term" value="P:regulation of apoptotic process"/>
    <property type="evidence" value="ECO:0007669"/>
    <property type="project" value="InterPro"/>
</dbReference>
<feature type="transmembrane region" description="Helical" evidence="3">
    <location>
        <begin position="182"/>
        <end position="200"/>
    </location>
</feature>
<dbReference type="Pfam" id="PF00452">
    <property type="entry name" value="Bcl-2"/>
    <property type="match status" value="1"/>
</dbReference>
<dbReference type="InterPro" id="IPR002475">
    <property type="entry name" value="Bcl2-like"/>
</dbReference>
<dbReference type="Proteomes" id="UP000265140">
    <property type="component" value="Chromosome 2"/>
</dbReference>
<name>A0A3P8Z0R7_ESOLU</name>
<dbReference type="CDD" id="cd06845">
    <property type="entry name" value="Bcl-2_like"/>
    <property type="match status" value="1"/>
</dbReference>
<keyword evidence="3" id="KW-1133">Transmembrane helix</keyword>
<dbReference type="InParanoid" id="A0A3P8Z0R7"/>
<dbReference type="FunCoup" id="A0A3P8Z0R7">
    <property type="interactions" value="174"/>
</dbReference>
<accession>A0A3P8Z0R7</accession>
<dbReference type="RefSeq" id="XP_019907511.1">
    <property type="nucleotide sequence ID" value="XM_020051952.2"/>
</dbReference>
<dbReference type="PRINTS" id="PR01862">
    <property type="entry name" value="BCL2FAMILY"/>
</dbReference>
<dbReference type="AlphaFoldDB" id="A0A3P8Z0R7"/>
<dbReference type="OrthoDB" id="6020735at2759"/>
<evidence type="ECO:0000256" key="2">
    <source>
        <dbReference type="ARBA" id="ARBA00022703"/>
    </source>
</evidence>
<reference evidence="5" key="3">
    <citation type="submission" date="2025-08" db="UniProtKB">
        <authorList>
            <consortium name="Ensembl"/>
        </authorList>
    </citation>
    <scope>IDENTIFICATION</scope>
</reference>
<dbReference type="SUPFAM" id="SSF56854">
    <property type="entry name" value="Bcl-2 inhibitors of programmed cell death"/>
    <property type="match status" value="1"/>
</dbReference>
<keyword evidence="3" id="KW-0812">Transmembrane</keyword>
<dbReference type="STRING" id="8010.ENSELUP00000022396"/>
<dbReference type="Ensembl" id="ENSELUT00000042257.3">
    <property type="protein sequence ID" value="ENSELUP00000022396.1"/>
    <property type="gene ID" value="ENSELUG00000021385.3"/>
</dbReference>
<evidence type="ECO:0000313" key="5">
    <source>
        <dbReference type="Ensembl" id="ENSELUP00000022396.1"/>
    </source>
</evidence>
<feature type="domain" description="Bcl-2 Bcl-2 homology region 1-3" evidence="4">
    <location>
        <begin position="78"/>
        <end position="172"/>
    </location>
</feature>
<dbReference type="GO" id="GO:0051400">
    <property type="term" value="F:BH domain binding"/>
    <property type="evidence" value="ECO:0007669"/>
    <property type="project" value="TreeGrafter"/>
</dbReference>
<sequence length="204" mass="23352">MADSRERKKIVEDEPQGAVGGEDVVDDRIMERTAIVFRGFVIRRISTDDPQRHLSPEDLGGESNELEDRQIKDVVSQLLIIADDLNRNAELQHLMSTVQANCAQDVFFSVAREILVDGINWGRVVALFHLAYKLIYLALTQNHLEIIKKIISWLLQFIREHVSAWIRQQGGWEAVIRSVSHWRTVSLAAAIAFIAVVVYWRKTH</sequence>